<name>L0NNG0_9HYPH</name>
<accession>L0NNG0</accession>
<sequence length="252" mass="26611">MTGKRKTRASPNQRGFPKNYEAKEPGKRWLTNRAFKLVGRACILEVLESLLGSLDEGTEGSRLMDRHVGQDLAVDFDAGLVQAVDEAAVGEAGFADGCVDTLDPQGAEVALLNPTVAGGILARTVDRGLCGADGVLAAAVEALGGLEGLGVLGAGRYATFYACHVMISLNDPNSERVSETVRQVVLDDLLAIWFGKDHRAACIADELVGPLDHSVALTSSGREDLAGSRDLEPLLGGGFRLHLGHFATPFFL</sequence>
<evidence type="ECO:0000256" key="1">
    <source>
        <dbReference type="SAM" id="MobiDB-lite"/>
    </source>
</evidence>
<dbReference type="Proteomes" id="UP000010792">
    <property type="component" value="Chromosome"/>
</dbReference>
<protein>
    <submittedName>
        <fullName evidence="2">Uncharacterized protein</fullName>
    </submittedName>
</protein>
<proteinExistence type="predicted"/>
<feature type="region of interest" description="Disordered" evidence="1">
    <location>
        <begin position="1"/>
        <end position="21"/>
    </location>
</feature>
<keyword evidence="3" id="KW-1185">Reference proteome</keyword>
<evidence type="ECO:0000313" key="3">
    <source>
        <dbReference type="Proteomes" id="UP000010792"/>
    </source>
</evidence>
<organism evidence="2 3">
    <name type="scientific">Pseudorhizobium banfieldiae</name>
    <dbReference type="NCBI Taxonomy" id="1125847"/>
    <lineage>
        <taxon>Bacteria</taxon>
        <taxon>Pseudomonadati</taxon>
        <taxon>Pseudomonadota</taxon>
        <taxon>Alphaproteobacteria</taxon>
        <taxon>Hyphomicrobiales</taxon>
        <taxon>Rhizobiaceae</taxon>
        <taxon>Rhizobium/Agrobacterium group</taxon>
        <taxon>Pseudorhizobium</taxon>
    </lineage>
</organism>
<gene>
    <name evidence="2" type="ORF">NT26_4235</name>
</gene>
<evidence type="ECO:0000313" key="2">
    <source>
        <dbReference type="EMBL" id="CCF21957.1"/>
    </source>
</evidence>
<dbReference type="EMBL" id="FO082820">
    <property type="protein sequence ID" value="CCF21957.1"/>
    <property type="molecule type" value="Genomic_DNA"/>
</dbReference>
<dbReference type="AlphaFoldDB" id="L0NNG0"/>
<reference evidence="2 3" key="1">
    <citation type="journal article" date="2013" name="Genome Biol. Evol.">
        <title>Life in an arsenic-containing gold mine: genome and physiology of the autotrophic arsenite-oxidizing bacterium rhizobium sp. NT-26.</title>
        <authorList>
            <person name="Andres J."/>
            <person name="Arsene-Ploetze F."/>
            <person name="Barbe V."/>
            <person name="Brochier-Armanet C."/>
            <person name="Cleiss-Arnold J."/>
            <person name="Coppee J.Y."/>
            <person name="Dillies M.A."/>
            <person name="Geist"/>
            <person name="L"/>
            <person name="Joublin A."/>
            <person name="Koechler S."/>
            <person name="Lassalle F."/>
            <person name="Marchal M."/>
            <person name="Medigue C."/>
            <person name="Muller D."/>
            <person name="Nesme X."/>
            <person name="Plewniak F."/>
            <person name="Proux C."/>
            <person name="Ramirez-Bahena M.H."/>
            <person name="Schenowitz C."/>
            <person name="Sismeiro O."/>
            <person name="Vallenet D."/>
            <person name="Santini J.M."/>
            <person name="Bertin P.N."/>
        </authorList>
    </citation>
    <scope>NUCLEOTIDE SEQUENCE [LARGE SCALE GENOMIC DNA]</scope>
    <source>
        <strain evidence="2 3">NT-26</strain>
    </source>
</reference>
<dbReference type="KEGG" id="rht:NT26_4235"/>